<evidence type="ECO:0000256" key="2">
    <source>
        <dbReference type="SAM" id="SignalP"/>
    </source>
</evidence>
<dbReference type="PIRSF" id="PIRSF016919">
    <property type="entry name" value="HupE_UreJ"/>
    <property type="match status" value="1"/>
</dbReference>
<dbReference type="Pfam" id="PF04955">
    <property type="entry name" value="HupE_UreJ"/>
    <property type="match status" value="1"/>
</dbReference>
<dbReference type="EMBL" id="CP012661">
    <property type="protein sequence ID" value="AMY69426.1"/>
    <property type="molecule type" value="Genomic_DNA"/>
</dbReference>
<dbReference type="AlphaFoldDB" id="A0A159Z2Z1"/>
<feature type="chain" id="PRO_5007811325" evidence="2">
    <location>
        <begin position="26"/>
        <end position="193"/>
    </location>
</feature>
<protein>
    <submittedName>
        <fullName evidence="3">Urease accessory protein</fullName>
    </submittedName>
</protein>
<keyword evidence="1" id="KW-0812">Transmembrane</keyword>
<dbReference type="KEGG" id="daa:AKL17_2180"/>
<name>A0A159Z2Z1_9RHOB</name>
<evidence type="ECO:0000313" key="3">
    <source>
        <dbReference type="EMBL" id="AMY69426.1"/>
    </source>
</evidence>
<proteinExistence type="predicted"/>
<keyword evidence="4" id="KW-1185">Reference proteome</keyword>
<keyword evidence="1" id="KW-1133">Transmembrane helix</keyword>
<feature type="transmembrane region" description="Helical" evidence="1">
    <location>
        <begin position="96"/>
        <end position="126"/>
    </location>
</feature>
<evidence type="ECO:0000256" key="1">
    <source>
        <dbReference type="SAM" id="Phobius"/>
    </source>
</evidence>
<sequence length="193" mass="18334">MRKTFLAAAAAPALLAAAMPTAALAHAGHDTGSFMSGMMHPVGGLDHVLAMVAVGLWAAQTGGRAIWAAPLAFVGAMLAGGSLGMAGVGFPAVEPMILASIVILGAAVALAVRVPLAPALAVIALFGVAHGHAHGAEGPATGMAAYGLGFALATAALHGAGLALGFGLARLAGSVRLLGLGAAGAGLALAIAG</sequence>
<feature type="transmembrane region" description="Helical" evidence="1">
    <location>
        <begin position="146"/>
        <end position="169"/>
    </location>
</feature>
<keyword evidence="1" id="KW-0472">Membrane</keyword>
<organism evidence="3 4">
    <name type="scientific">Frigidibacter mobilis</name>
    <dbReference type="NCBI Taxonomy" id="1335048"/>
    <lineage>
        <taxon>Bacteria</taxon>
        <taxon>Pseudomonadati</taxon>
        <taxon>Pseudomonadota</taxon>
        <taxon>Alphaproteobacteria</taxon>
        <taxon>Rhodobacterales</taxon>
        <taxon>Paracoccaceae</taxon>
        <taxon>Frigidibacter</taxon>
    </lineage>
</organism>
<evidence type="ECO:0000313" key="4">
    <source>
        <dbReference type="Proteomes" id="UP000076128"/>
    </source>
</evidence>
<keyword evidence="2" id="KW-0732">Signal</keyword>
<feature type="transmembrane region" description="Helical" evidence="1">
    <location>
        <begin position="37"/>
        <end position="59"/>
    </location>
</feature>
<accession>A0A159Z2Z1</accession>
<dbReference type="OrthoDB" id="9808192at2"/>
<dbReference type="PATRIC" id="fig|1335048.3.peg.2273"/>
<reference evidence="3 4" key="1">
    <citation type="submission" date="2015-09" db="EMBL/GenBank/DDBJ databases">
        <title>Complete genome sequence of Defluviimonas alba cai42t isolated from an oilfield in Xinjiang.</title>
        <authorList>
            <person name="Geng S."/>
            <person name="Pan X."/>
            <person name="Wu X."/>
        </authorList>
    </citation>
    <scope>NUCLEOTIDE SEQUENCE [LARGE SCALE GENOMIC DNA]</scope>
    <source>
        <strain evidence="4">cai42</strain>
    </source>
</reference>
<feature type="transmembrane region" description="Helical" evidence="1">
    <location>
        <begin position="175"/>
        <end position="192"/>
    </location>
</feature>
<dbReference type="InterPro" id="IPR007038">
    <property type="entry name" value="HupE_UreJ"/>
</dbReference>
<dbReference type="Proteomes" id="UP000076128">
    <property type="component" value="Chromosome"/>
</dbReference>
<gene>
    <name evidence="3" type="ORF">AKL17_2180</name>
</gene>
<feature type="signal peptide" evidence="2">
    <location>
        <begin position="1"/>
        <end position="25"/>
    </location>
</feature>
<dbReference type="STRING" id="1335048.AKL17_2180"/>
<feature type="transmembrane region" description="Helical" evidence="1">
    <location>
        <begin position="66"/>
        <end position="90"/>
    </location>
</feature>